<dbReference type="GO" id="GO:0008270">
    <property type="term" value="F:zinc ion binding"/>
    <property type="evidence" value="ECO:0007669"/>
    <property type="project" value="UniProtKB-UniRule"/>
</dbReference>
<evidence type="ECO:0000256" key="6">
    <source>
        <dbReference type="ARBA" id="ARBA00022806"/>
    </source>
</evidence>
<evidence type="ECO:0000259" key="13">
    <source>
        <dbReference type="PROSITE" id="PS51192"/>
    </source>
</evidence>
<evidence type="ECO:0000256" key="7">
    <source>
        <dbReference type="ARBA" id="ARBA00022833"/>
    </source>
</evidence>
<dbReference type="AlphaFoldDB" id="A0A6N4THS9"/>
<dbReference type="PROSITE" id="PS51192">
    <property type="entry name" value="HELICASE_ATP_BIND_1"/>
    <property type="match status" value="1"/>
</dbReference>
<keyword evidence="1 12" id="KW-0639">Primosome</keyword>
<feature type="binding site" evidence="12">
    <location>
        <position position="444"/>
    </location>
    <ligand>
        <name>Zn(2+)</name>
        <dbReference type="ChEBI" id="CHEBI:29105"/>
        <label>2</label>
    </ligand>
</feature>
<dbReference type="GO" id="GO:0016787">
    <property type="term" value="F:hydrolase activity"/>
    <property type="evidence" value="ECO:0007669"/>
    <property type="project" value="UniProtKB-KW"/>
</dbReference>
<dbReference type="Gene3D" id="3.40.1440.60">
    <property type="entry name" value="PriA, 3(prime) DNA-binding domain"/>
    <property type="match status" value="1"/>
</dbReference>
<dbReference type="GO" id="GO:0043138">
    <property type="term" value="F:3'-5' DNA helicase activity"/>
    <property type="evidence" value="ECO:0007669"/>
    <property type="project" value="UniProtKB-EC"/>
</dbReference>
<dbReference type="Pfam" id="PF00271">
    <property type="entry name" value="Helicase_C"/>
    <property type="match status" value="1"/>
</dbReference>
<evidence type="ECO:0000256" key="4">
    <source>
        <dbReference type="ARBA" id="ARBA00022741"/>
    </source>
</evidence>
<dbReference type="GO" id="GO:1990077">
    <property type="term" value="C:primosome complex"/>
    <property type="evidence" value="ECO:0007669"/>
    <property type="project" value="UniProtKB-UniRule"/>
</dbReference>
<comment type="catalytic activity">
    <reaction evidence="12">
        <text>Couples ATP hydrolysis with the unwinding of duplex DNA by translocating in the 3'-5' direction.</text>
        <dbReference type="EC" id="5.6.2.4"/>
    </reaction>
</comment>
<dbReference type="NCBIfam" id="TIGR00595">
    <property type="entry name" value="priA"/>
    <property type="match status" value="1"/>
</dbReference>
<evidence type="ECO:0000256" key="3">
    <source>
        <dbReference type="ARBA" id="ARBA00022723"/>
    </source>
</evidence>
<dbReference type="GO" id="GO:0003677">
    <property type="term" value="F:DNA binding"/>
    <property type="evidence" value="ECO:0007669"/>
    <property type="project" value="UniProtKB-UniRule"/>
</dbReference>
<evidence type="ECO:0000256" key="9">
    <source>
        <dbReference type="ARBA" id="ARBA00023125"/>
    </source>
</evidence>
<dbReference type="InterPro" id="IPR041236">
    <property type="entry name" value="PriA_C"/>
</dbReference>
<dbReference type="SUPFAM" id="SSF52540">
    <property type="entry name" value="P-loop containing nucleoside triphosphate hydrolases"/>
    <property type="match status" value="2"/>
</dbReference>
<dbReference type="GO" id="GO:0006302">
    <property type="term" value="P:double-strand break repair"/>
    <property type="evidence" value="ECO:0007669"/>
    <property type="project" value="InterPro"/>
</dbReference>
<dbReference type="GO" id="GO:0005524">
    <property type="term" value="F:ATP binding"/>
    <property type="evidence" value="ECO:0007669"/>
    <property type="project" value="UniProtKB-UniRule"/>
</dbReference>
<dbReference type="HAMAP" id="MF_00983">
    <property type="entry name" value="PriA"/>
    <property type="match status" value="1"/>
</dbReference>
<evidence type="ECO:0000256" key="12">
    <source>
        <dbReference type="HAMAP-Rule" id="MF_00983"/>
    </source>
</evidence>
<dbReference type="Gene3D" id="3.40.50.300">
    <property type="entry name" value="P-loop containing nucleotide triphosphate hydrolases"/>
    <property type="match status" value="2"/>
</dbReference>
<keyword evidence="6 12" id="KW-0347">Helicase</keyword>
<dbReference type="Pfam" id="PF00270">
    <property type="entry name" value="DEAD"/>
    <property type="match status" value="1"/>
</dbReference>
<keyword evidence="15" id="KW-1185">Reference proteome</keyword>
<dbReference type="Proteomes" id="UP000464754">
    <property type="component" value="Chromosome"/>
</dbReference>
<keyword evidence="4 12" id="KW-0547">Nucleotide-binding</keyword>
<dbReference type="CDD" id="cd17929">
    <property type="entry name" value="DEXHc_priA"/>
    <property type="match status" value="1"/>
</dbReference>
<dbReference type="InterPro" id="IPR001650">
    <property type="entry name" value="Helicase_C-like"/>
</dbReference>
<dbReference type="RefSeq" id="WP_115715322.1">
    <property type="nucleotide sequence ID" value="NZ_AP019695.1"/>
</dbReference>
<dbReference type="Pfam" id="PF18319">
    <property type="entry name" value="Zn_ribbon_PriA"/>
    <property type="match status" value="1"/>
</dbReference>
<dbReference type="EMBL" id="AP019695">
    <property type="protein sequence ID" value="BBK22141.1"/>
    <property type="molecule type" value="Genomic_DNA"/>
</dbReference>
<feature type="binding site" evidence="12">
    <location>
        <position position="435"/>
    </location>
    <ligand>
        <name>Zn(2+)</name>
        <dbReference type="ChEBI" id="CHEBI:29105"/>
        <label>1</label>
    </ligand>
</feature>
<keyword evidence="9 12" id="KW-0238">DNA-binding</keyword>
<name>A0A6N4THS9_9FIRM</name>
<feature type="binding site" evidence="12">
    <location>
        <position position="462"/>
    </location>
    <ligand>
        <name>Zn(2+)</name>
        <dbReference type="ChEBI" id="CHEBI:29105"/>
        <label>2</label>
    </ligand>
</feature>
<organism evidence="14 15">
    <name type="scientific">Amedibacterium intestinale</name>
    <dbReference type="NCBI Taxonomy" id="2583452"/>
    <lineage>
        <taxon>Bacteria</taxon>
        <taxon>Bacillati</taxon>
        <taxon>Bacillota</taxon>
        <taxon>Erysipelotrichia</taxon>
        <taxon>Erysipelotrichales</taxon>
        <taxon>Erysipelotrichaceae</taxon>
        <taxon>Amedibacterium</taxon>
    </lineage>
</organism>
<evidence type="ECO:0000256" key="8">
    <source>
        <dbReference type="ARBA" id="ARBA00022840"/>
    </source>
</evidence>
<dbReference type="InterPro" id="IPR027417">
    <property type="entry name" value="P-loop_NTPase"/>
</dbReference>
<accession>A0A6N4THS9</accession>
<dbReference type="KEGG" id="aarg:Aargi30884_10440"/>
<dbReference type="SMART" id="SM00487">
    <property type="entry name" value="DEXDc"/>
    <property type="match status" value="1"/>
</dbReference>
<dbReference type="GO" id="GO:0006310">
    <property type="term" value="P:DNA recombination"/>
    <property type="evidence" value="ECO:0007669"/>
    <property type="project" value="InterPro"/>
</dbReference>
<evidence type="ECO:0000256" key="11">
    <source>
        <dbReference type="ARBA" id="ARBA00048988"/>
    </source>
</evidence>
<reference evidence="15" key="1">
    <citation type="submission" date="2019-05" db="EMBL/GenBank/DDBJ databases">
        <title>Complete genome sequencing of Absiella argi strain JCM 30884.</title>
        <authorList>
            <person name="Sakamoto M."/>
            <person name="Murakami T."/>
            <person name="Mori H."/>
        </authorList>
    </citation>
    <scope>NUCLEOTIDE SEQUENCE [LARGE SCALE GENOMIC DNA]</scope>
    <source>
        <strain evidence="15">JCM 30884</strain>
    </source>
</reference>
<comment type="catalytic activity">
    <reaction evidence="11 12">
        <text>ATP + H2O = ADP + phosphate + H(+)</text>
        <dbReference type="Rhea" id="RHEA:13065"/>
        <dbReference type="ChEBI" id="CHEBI:15377"/>
        <dbReference type="ChEBI" id="CHEBI:15378"/>
        <dbReference type="ChEBI" id="CHEBI:30616"/>
        <dbReference type="ChEBI" id="CHEBI:43474"/>
        <dbReference type="ChEBI" id="CHEBI:456216"/>
        <dbReference type="EC" id="5.6.2.4"/>
    </reaction>
</comment>
<dbReference type="InterPro" id="IPR042115">
    <property type="entry name" value="PriA_3primeBD_sf"/>
</dbReference>
<proteinExistence type="inferred from homology"/>
<evidence type="ECO:0000313" key="14">
    <source>
        <dbReference type="EMBL" id="BBK22141.1"/>
    </source>
</evidence>
<dbReference type="Pfam" id="PF18074">
    <property type="entry name" value="PriA_C"/>
    <property type="match status" value="1"/>
</dbReference>
<keyword evidence="5 12" id="KW-0378">Hydrolase</keyword>
<evidence type="ECO:0000313" key="15">
    <source>
        <dbReference type="Proteomes" id="UP000464754"/>
    </source>
</evidence>
<dbReference type="Pfam" id="PF17764">
    <property type="entry name" value="PriA_3primeBD"/>
    <property type="match status" value="1"/>
</dbReference>
<feature type="binding site" evidence="12">
    <location>
        <position position="438"/>
    </location>
    <ligand>
        <name>Zn(2+)</name>
        <dbReference type="ChEBI" id="CHEBI:29105"/>
        <label>1</label>
    </ligand>
</feature>
<comment type="subunit">
    <text evidence="12">Component of the replication restart primosome.</text>
</comment>
<dbReference type="InterPro" id="IPR040498">
    <property type="entry name" value="PriA_CRR"/>
</dbReference>
<keyword evidence="7 12" id="KW-0862">Zinc</keyword>
<comment type="function">
    <text evidence="12">Initiates the restart of stalled replication forks, which reloads the replicative helicase on sites other than the origin of replication. Recognizes and binds to abandoned replication forks and remodels them to uncover a helicase loading site. Promotes assembly of the primosome at these replication forks.</text>
</comment>
<comment type="cofactor">
    <cofactor evidence="12">
        <name>Zn(2+)</name>
        <dbReference type="ChEBI" id="CHEBI:29105"/>
    </cofactor>
    <text evidence="12">Binds 2 zinc ions per subunit.</text>
</comment>
<evidence type="ECO:0000256" key="5">
    <source>
        <dbReference type="ARBA" id="ARBA00022801"/>
    </source>
</evidence>
<evidence type="ECO:0000256" key="2">
    <source>
        <dbReference type="ARBA" id="ARBA00022705"/>
    </source>
</evidence>
<dbReference type="InterPro" id="IPR005259">
    <property type="entry name" value="PriA"/>
</dbReference>
<dbReference type="GO" id="GO:0006270">
    <property type="term" value="P:DNA replication initiation"/>
    <property type="evidence" value="ECO:0007669"/>
    <property type="project" value="TreeGrafter"/>
</dbReference>
<dbReference type="CDD" id="cd18804">
    <property type="entry name" value="SF2_C_priA"/>
    <property type="match status" value="1"/>
</dbReference>
<dbReference type="GO" id="GO:0006269">
    <property type="term" value="P:DNA replication, synthesis of primer"/>
    <property type="evidence" value="ECO:0007669"/>
    <property type="project" value="UniProtKB-KW"/>
</dbReference>
<dbReference type="InterPro" id="IPR011545">
    <property type="entry name" value="DEAD/DEAH_box_helicase_dom"/>
</dbReference>
<dbReference type="SMART" id="SM00490">
    <property type="entry name" value="HELICc"/>
    <property type="match status" value="1"/>
</dbReference>
<feature type="binding site" evidence="12">
    <location>
        <position position="447"/>
    </location>
    <ligand>
        <name>Zn(2+)</name>
        <dbReference type="ChEBI" id="CHEBI:29105"/>
        <label>2</label>
    </ligand>
</feature>
<feature type="binding site" evidence="12">
    <location>
        <position position="475"/>
    </location>
    <ligand>
        <name>Zn(2+)</name>
        <dbReference type="ChEBI" id="CHEBI:29105"/>
        <label>1</label>
    </ligand>
</feature>
<protein>
    <recommendedName>
        <fullName evidence="12">Replication restart protein PriA</fullName>
    </recommendedName>
    <alternativeName>
        <fullName evidence="12">ATP-dependent DNA helicase PriA</fullName>
        <ecNumber evidence="12">5.6.2.4</ecNumber>
    </alternativeName>
    <alternativeName>
        <fullName evidence="12">DNA 3'-5' helicase PriA</fullName>
    </alternativeName>
</protein>
<gene>
    <name evidence="12 14" type="primary">priA</name>
    <name evidence="14" type="ORF">Aargi30884_10440</name>
</gene>
<keyword evidence="2 12" id="KW-0235">DNA replication</keyword>
<dbReference type="PANTHER" id="PTHR30580:SF0">
    <property type="entry name" value="PRIMOSOMAL PROTEIN N"/>
    <property type="match status" value="1"/>
</dbReference>
<dbReference type="FunFam" id="3.40.50.300:FF:000489">
    <property type="entry name" value="Primosome assembly protein PriA"/>
    <property type="match status" value="1"/>
</dbReference>
<keyword evidence="8 12" id="KW-0067">ATP-binding</keyword>
<sequence length="724" mass="83660">MKLAYVFVEHPIHHLDHTFTYCADGYTLTRGMRVQVPFGSKTIVGFVEKVEDISDEEVRRFPYTLKPIISQIDQFPLLNEELYELGNWMAQRYIAPKISCFQCMLPSKLKPSSTHGSIRMEAWVRICKQNDTKLTAKQQSAYEDLQKEKEMLRSVFYEKWKIPGKKLIALGLVEVFEKEKKAILENIEKNKEEEFILQEDQKKVIAQVEQEKHHRVFLLHGVTGSGKTEVFLRLASKEIEKGKQVLLLVPEISLTPQMVKRVKQRFGAHVAIYHSGLNAQEKYEQYQLVKEHKVQIVVGTRSAVFMPFDRLGLIVMDEEHDTSYKQDSTPRYHCRDIAIYRGKYHDAKVLLASATPSLESYARAHKGVYALLQMPHRINGNFPSVRIVEMRKSVAKGESYLLSDALLDAIYDRLQKKEQVILLLNRRGYTPILRCISCGYVQMCPHCDVAMSYHKEEKVLKCHTCGYSMNVPTHCPNCHEASWRYLGLGTQKLEEFVQIKFPDARILRMDADTTTRKHAHENLLKSFDEGHADILLGTQMIAKGLDIEKVTLVGIVNGDALLNRSDYRSAEMTYDLLEQASGRSGRGEYKGEVIIQAYDPNHYAIQCAAHHDYLSFFQQEMQYRHLTGYPPYRYLVSMVFSSKNNQDVQQSVEAAMRILSKKENCKILGPAQLHKIRDEERCRILLKGKDEQLLIHYVKDVYDKHLQTKQKARLDIDLSPYMLD</sequence>
<dbReference type="EC" id="5.6.2.4" evidence="12"/>
<dbReference type="InterPro" id="IPR014001">
    <property type="entry name" value="Helicase_ATP-bd"/>
</dbReference>
<evidence type="ECO:0000256" key="10">
    <source>
        <dbReference type="ARBA" id="ARBA00023235"/>
    </source>
</evidence>
<comment type="similarity">
    <text evidence="12">Belongs to the helicase family. PriA subfamily.</text>
</comment>
<evidence type="ECO:0000256" key="1">
    <source>
        <dbReference type="ARBA" id="ARBA00022515"/>
    </source>
</evidence>
<keyword evidence="10 12" id="KW-0413">Isomerase</keyword>
<feature type="domain" description="Helicase ATP-binding" evidence="13">
    <location>
        <begin position="208"/>
        <end position="374"/>
    </location>
</feature>
<feature type="binding site" evidence="12">
    <location>
        <position position="478"/>
    </location>
    <ligand>
        <name>Zn(2+)</name>
        <dbReference type="ChEBI" id="CHEBI:29105"/>
        <label>1</label>
    </ligand>
</feature>
<feature type="binding site" evidence="12">
    <location>
        <position position="465"/>
    </location>
    <ligand>
        <name>Zn(2+)</name>
        <dbReference type="ChEBI" id="CHEBI:29105"/>
        <label>2</label>
    </ligand>
</feature>
<dbReference type="InterPro" id="IPR041222">
    <property type="entry name" value="PriA_3primeBD"/>
</dbReference>
<keyword evidence="3 12" id="KW-0479">Metal-binding</keyword>
<dbReference type="PANTHER" id="PTHR30580">
    <property type="entry name" value="PRIMOSOMAL PROTEIN N"/>
    <property type="match status" value="1"/>
</dbReference>